<dbReference type="InterPro" id="IPR009959">
    <property type="entry name" value="Cyclase_SnoaL-like"/>
</dbReference>
<dbReference type="SUPFAM" id="SSF54427">
    <property type="entry name" value="NTF2-like"/>
    <property type="match status" value="1"/>
</dbReference>
<reference evidence="1 2" key="1">
    <citation type="journal article" date="2016" name="Environ. Microbiol.">
        <title>New Methyloceanibacter diversity from North Sea sediments includes methanotroph containing solely the soluble methane monooxygenase.</title>
        <authorList>
            <person name="Vekeman B."/>
            <person name="Kerckhof F.M."/>
            <person name="Cremers G."/>
            <person name="de Vos P."/>
            <person name="Vandamme P."/>
            <person name="Boon N."/>
            <person name="Op den Camp H.J."/>
            <person name="Heylen K."/>
        </authorList>
    </citation>
    <scope>NUCLEOTIDE SEQUENCE [LARGE SCALE GENOMIC DNA]</scope>
    <source>
        <strain evidence="1 2">R-67177</strain>
    </source>
</reference>
<dbReference type="AlphaFoldDB" id="A0A1E3VTD0"/>
<comment type="caution">
    <text evidence="1">The sequence shown here is derived from an EMBL/GenBank/DDBJ whole genome shotgun (WGS) entry which is preliminary data.</text>
</comment>
<organism evidence="1 2">
    <name type="scientific">Methyloceanibacter marginalis</name>
    <dbReference type="NCBI Taxonomy" id="1774971"/>
    <lineage>
        <taxon>Bacteria</taxon>
        <taxon>Pseudomonadati</taxon>
        <taxon>Pseudomonadota</taxon>
        <taxon>Alphaproteobacteria</taxon>
        <taxon>Hyphomicrobiales</taxon>
        <taxon>Hyphomicrobiaceae</taxon>
        <taxon>Methyloceanibacter</taxon>
    </lineage>
</organism>
<accession>A0A1E3VTD0</accession>
<name>A0A1E3VTD0_9HYPH</name>
<evidence type="ECO:0000313" key="1">
    <source>
        <dbReference type="EMBL" id="ODR96779.1"/>
    </source>
</evidence>
<dbReference type="EMBL" id="LPWD01000455">
    <property type="protein sequence ID" value="ODR96779.1"/>
    <property type="molecule type" value="Genomic_DNA"/>
</dbReference>
<dbReference type="InterPro" id="IPR032710">
    <property type="entry name" value="NTF2-like_dom_sf"/>
</dbReference>
<dbReference type="RefSeq" id="WP_069625047.1">
    <property type="nucleotide sequence ID" value="NZ_LPWD01000455.1"/>
</dbReference>
<evidence type="ECO:0008006" key="3">
    <source>
        <dbReference type="Google" id="ProtNLM"/>
    </source>
</evidence>
<keyword evidence="2" id="KW-1185">Reference proteome</keyword>
<dbReference type="Proteomes" id="UP000095042">
    <property type="component" value="Unassembled WGS sequence"/>
</dbReference>
<gene>
    <name evidence="1" type="ORF">AUC71_04225</name>
</gene>
<sequence length="149" mass="16213">MTDEATLAANQLIGRRVLLEMWGAGDLGVADELYAPDYVDHVARGPEPSRVVGVEGIKQAVRLFRDAFPDLQYAVEEQMAERDLVWTRFSAAGTHLGSFLGAAPTGRTVTYTGMDLNCIADGRIVESWVNYDALALLQQVGLVTPINGF</sequence>
<dbReference type="Gene3D" id="3.10.450.50">
    <property type="match status" value="1"/>
</dbReference>
<dbReference type="GO" id="GO:0030638">
    <property type="term" value="P:polyketide metabolic process"/>
    <property type="evidence" value="ECO:0007669"/>
    <property type="project" value="InterPro"/>
</dbReference>
<evidence type="ECO:0000313" key="2">
    <source>
        <dbReference type="Proteomes" id="UP000095042"/>
    </source>
</evidence>
<dbReference type="PANTHER" id="PTHR38436">
    <property type="entry name" value="POLYKETIDE CYCLASE SNOAL-LIKE DOMAIN"/>
    <property type="match status" value="1"/>
</dbReference>
<proteinExistence type="predicted"/>
<protein>
    <recommendedName>
        <fullName evidence="3">Ester cyclase</fullName>
    </recommendedName>
</protein>
<dbReference type="PANTHER" id="PTHR38436:SF1">
    <property type="entry name" value="ESTER CYCLASE"/>
    <property type="match status" value="1"/>
</dbReference>
<dbReference type="OrthoDB" id="129343at2"/>
<dbReference type="Pfam" id="PF07366">
    <property type="entry name" value="SnoaL"/>
    <property type="match status" value="1"/>
</dbReference>